<dbReference type="AlphaFoldDB" id="A0AAE3GN79"/>
<keyword evidence="1" id="KW-0732">Signal</keyword>
<dbReference type="SUPFAM" id="SSF51126">
    <property type="entry name" value="Pectin lyase-like"/>
    <property type="match status" value="4"/>
</dbReference>
<feature type="signal peptide" evidence="1">
    <location>
        <begin position="1"/>
        <end position="27"/>
    </location>
</feature>
<dbReference type="RefSeq" id="WP_254009757.1">
    <property type="nucleotide sequence ID" value="NZ_JAMZMM010000002.1"/>
</dbReference>
<accession>A0AAE3GN79</accession>
<keyword evidence="4" id="KW-1185">Reference proteome</keyword>
<dbReference type="InterPro" id="IPR008638">
    <property type="entry name" value="FhaB/CdiA-like_TPS"/>
</dbReference>
<dbReference type="Pfam" id="PF05860">
    <property type="entry name" value="TPS"/>
    <property type="match status" value="1"/>
</dbReference>
<dbReference type="Gene3D" id="2.160.20.10">
    <property type="entry name" value="Single-stranded right-handed beta-helix, Pectin lyase-like"/>
    <property type="match status" value="2"/>
</dbReference>
<evidence type="ECO:0000256" key="1">
    <source>
        <dbReference type="SAM" id="SignalP"/>
    </source>
</evidence>
<comment type="caution">
    <text evidence="3">The sequence shown here is derived from an EMBL/GenBank/DDBJ whole genome shotgun (WGS) entry which is preliminary data.</text>
</comment>
<dbReference type="SMART" id="SM00912">
    <property type="entry name" value="Haemagg_act"/>
    <property type="match status" value="1"/>
</dbReference>
<dbReference type="NCBIfam" id="TIGR01901">
    <property type="entry name" value="adhes_NPXG"/>
    <property type="match status" value="1"/>
</dbReference>
<reference evidence="3" key="1">
    <citation type="submission" date="2022-06" db="EMBL/GenBank/DDBJ databases">
        <title>New cyanobacteria of genus Symplocastrum in benthos of Lake Baikal.</title>
        <authorList>
            <person name="Sorokovikova E."/>
            <person name="Tikhonova I."/>
            <person name="Krasnopeev A."/>
            <person name="Evseev P."/>
            <person name="Gladkikh A."/>
            <person name="Belykh O."/>
        </authorList>
    </citation>
    <scope>NUCLEOTIDE SEQUENCE</scope>
    <source>
        <strain evidence="3">BBK-W-15</strain>
    </source>
</reference>
<gene>
    <name evidence="3" type="ORF">NJ959_00390</name>
</gene>
<protein>
    <submittedName>
        <fullName evidence="3">S-layer family protein</fullName>
    </submittedName>
</protein>
<evidence type="ECO:0000259" key="2">
    <source>
        <dbReference type="SMART" id="SM00912"/>
    </source>
</evidence>
<evidence type="ECO:0000313" key="3">
    <source>
        <dbReference type="EMBL" id="MCP2726936.1"/>
    </source>
</evidence>
<sequence length="896" mass="92147">MKPFLVTFQLITSLALGWIASSLSVSAQIIPDTTLPVNSLVTPQGNTNLIEGGTQAGSNLFHSFQEFSVPTETTAFFKNAPEIQNIITRVTGSSVSSIDGLLKANGTANLFLLNPNGIIFGPHAQLNIGGSFLSTTATSLKWADGSEFSATNPGGLPLLTVNVPVGLQFGANPGTIINRSQATQVNNDGTQVTVGLQVQPGRTLALIGGNVSLEGGYLTSAGGTIDLSKVGATLIGSDGQPIQGQPTSGGRIEVGAVGANSRVQIKQQANNPSILVLNYEGVDNFQDIQMSKLAVIDASGDGGGDIQVDGKRVSLTEGSQIHSNTLGANPGGSLAVKATDSLEMLGNTLTNGPVEARLAAVGIFIPQKTNLSTTSYAAGAAGNVIIDTKRLLVSNGAEIVAFSFGKGRGGDILIRASDSVQVLGEATLIGYKPELFFPFGFDVPGFDASFWRGIAFVSSISSASVGDGLAGNLRIETRRLSLGEGGIVATNPFFGGDGGTLTVDAIDSVEVLGTSETGIVKSSIFSSSTGNGDAKDVTLNTKRLIVQDGANVQVIAFSNGQAGNIFINASESVEVGGTTSDGQFPSNLSASTFGAGNAGNVRVNTGRLVVSNGGELAVNSTKTGNAGDLEVVANTVRLSDRARMNATTNSGEGGNISINVRDYLLLRNGSQITAKAEGTGNGGNITIDPPFIIALENENSDIIANAFAGKGGNINITATGIYGLVPTRGPLNDSISEINASSETGIQGTVTINNPEVDPSSGLVKLPEELSDASNQVVVSCAAAKGNSFTIAGRGGLPEDPTGIIRGQTIWRDLQDFSLPIKGRNTTVENPQTVMSNMEGDNRLSEGDRIARQRHRTSSIIEATGWVTDEEGKVTLVAPVPNGSTSGNLTKPPNCL</sequence>
<dbReference type="InterPro" id="IPR011050">
    <property type="entry name" value="Pectin_lyase_fold/virulence"/>
</dbReference>
<proteinExistence type="predicted"/>
<name>A0AAE3GN79_9CYAN</name>
<feature type="chain" id="PRO_5042146438" evidence="1">
    <location>
        <begin position="28"/>
        <end position="896"/>
    </location>
</feature>
<dbReference type="Proteomes" id="UP001204953">
    <property type="component" value="Unassembled WGS sequence"/>
</dbReference>
<dbReference type="EMBL" id="JAMZMM010000002">
    <property type="protein sequence ID" value="MCP2726936.1"/>
    <property type="molecule type" value="Genomic_DNA"/>
</dbReference>
<dbReference type="InterPro" id="IPR012334">
    <property type="entry name" value="Pectin_lyas_fold"/>
</dbReference>
<organism evidence="3 4">
    <name type="scientific">Limnofasciculus baicalensis BBK-W-15</name>
    <dbReference type="NCBI Taxonomy" id="2699891"/>
    <lineage>
        <taxon>Bacteria</taxon>
        <taxon>Bacillati</taxon>
        <taxon>Cyanobacteriota</taxon>
        <taxon>Cyanophyceae</taxon>
        <taxon>Coleofasciculales</taxon>
        <taxon>Coleofasciculaceae</taxon>
        <taxon>Limnofasciculus</taxon>
        <taxon>Limnofasciculus baicalensis</taxon>
    </lineage>
</organism>
<evidence type="ECO:0000313" key="4">
    <source>
        <dbReference type="Proteomes" id="UP001204953"/>
    </source>
</evidence>
<feature type="domain" description="Filamentous haemagglutinin FhaB/tRNA nuclease CdiA-like TPS" evidence="2">
    <location>
        <begin position="32"/>
        <end position="143"/>
    </location>
</feature>